<comment type="caution">
    <text evidence="1">The sequence shown here is derived from an EMBL/GenBank/DDBJ whole genome shotgun (WGS) entry which is preliminary data.</text>
</comment>
<dbReference type="Proteomes" id="UP000815325">
    <property type="component" value="Unassembled WGS sequence"/>
</dbReference>
<keyword evidence="2" id="KW-1185">Reference proteome</keyword>
<reference evidence="1" key="1">
    <citation type="submission" date="2017-08" db="EMBL/GenBank/DDBJ databases">
        <authorList>
            <person name="Polle J.E."/>
            <person name="Barry K."/>
            <person name="Cushman J."/>
            <person name="Schmutz J."/>
            <person name="Tran D."/>
            <person name="Hathwaick L.T."/>
            <person name="Yim W.C."/>
            <person name="Jenkins J."/>
            <person name="Mckie-Krisberg Z.M."/>
            <person name="Prochnik S."/>
            <person name="Lindquist E."/>
            <person name="Dockter R.B."/>
            <person name="Adam C."/>
            <person name="Molina H."/>
            <person name="Bunkerborg J."/>
            <person name="Jin E."/>
            <person name="Buchheim M."/>
            <person name="Magnuson J."/>
        </authorList>
    </citation>
    <scope>NUCLEOTIDE SEQUENCE</scope>
    <source>
        <strain evidence="1">CCAP 19/18</strain>
    </source>
</reference>
<proteinExistence type="predicted"/>
<name>A0ABQ7GZM0_DUNSA</name>
<sequence length="227" mass="25460">MQDPSQSAAAIQQQQQILLAQMMGGTGRMLPLPYLTTQATQFSQPLRYPDHDQLMQAVYLDEFAQKLTDPRDKKNAVRQAKAFKLQLKQALKYKEKMQTSFRNATLAGSKITPEPPNLATKRPPSVQPPCTYRYRVPEPAGGWLVRPQLEPHGTQCMLHLVGNRVRVAPVRECGAICMCRRMAGAPLAGVTQCVLHPLGIPTWFFLFLCSTHSLRCHCFLQLPLGHV</sequence>
<evidence type="ECO:0000313" key="1">
    <source>
        <dbReference type="EMBL" id="KAF5840001.1"/>
    </source>
</evidence>
<dbReference type="EMBL" id="MU069526">
    <property type="protein sequence ID" value="KAF5840001.1"/>
    <property type="molecule type" value="Genomic_DNA"/>
</dbReference>
<organism evidence="1 2">
    <name type="scientific">Dunaliella salina</name>
    <name type="common">Green alga</name>
    <name type="synonym">Protococcus salinus</name>
    <dbReference type="NCBI Taxonomy" id="3046"/>
    <lineage>
        <taxon>Eukaryota</taxon>
        <taxon>Viridiplantae</taxon>
        <taxon>Chlorophyta</taxon>
        <taxon>core chlorophytes</taxon>
        <taxon>Chlorophyceae</taxon>
        <taxon>CS clade</taxon>
        <taxon>Chlamydomonadales</taxon>
        <taxon>Dunaliellaceae</taxon>
        <taxon>Dunaliella</taxon>
    </lineage>
</organism>
<accession>A0ABQ7GZM0</accession>
<gene>
    <name evidence="1" type="ORF">DUNSADRAFT_18038</name>
</gene>
<evidence type="ECO:0000313" key="2">
    <source>
        <dbReference type="Proteomes" id="UP000815325"/>
    </source>
</evidence>
<protein>
    <submittedName>
        <fullName evidence="1">Uncharacterized protein</fullName>
    </submittedName>
</protein>